<dbReference type="SUPFAM" id="SSF103473">
    <property type="entry name" value="MFS general substrate transporter"/>
    <property type="match status" value="1"/>
</dbReference>
<comment type="similarity">
    <text evidence="2">Belongs to the major facilitator superfamily. Monocarboxylate porter (TC 2.A.1.13) family.</text>
</comment>
<keyword evidence="4" id="KW-0472">Membrane</keyword>
<feature type="region of interest" description="Disordered" evidence="3">
    <location>
        <begin position="1"/>
        <end position="37"/>
    </location>
</feature>
<dbReference type="GO" id="GO:0016020">
    <property type="term" value="C:membrane"/>
    <property type="evidence" value="ECO:0007669"/>
    <property type="project" value="UniProtKB-SubCell"/>
</dbReference>
<reference evidence="6" key="1">
    <citation type="submission" date="2022-07" db="EMBL/GenBank/DDBJ databases">
        <title>Fungi with potential for degradation of polypropylene.</title>
        <authorList>
            <person name="Gostincar C."/>
        </authorList>
    </citation>
    <scope>NUCLEOTIDE SEQUENCE</scope>
    <source>
        <strain evidence="6">EXF-13308</strain>
    </source>
</reference>
<dbReference type="InterPro" id="IPR050327">
    <property type="entry name" value="Proton-linked_MCT"/>
</dbReference>
<keyword evidence="7" id="KW-1185">Reference proteome</keyword>
<dbReference type="Pfam" id="PF07690">
    <property type="entry name" value="MFS_1"/>
    <property type="match status" value="1"/>
</dbReference>
<dbReference type="AlphaFoldDB" id="A0AA38VFQ7"/>
<dbReference type="InterPro" id="IPR036259">
    <property type="entry name" value="MFS_trans_sf"/>
</dbReference>
<dbReference type="Proteomes" id="UP001174694">
    <property type="component" value="Unassembled WGS sequence"/>
</dbReference>
<evidence type="ECO:0000259" key="5">
    <source>
        <dbReference type="PROSITE" id="PS50850"/>
    </source>
</evidence>
<sequence>MSIAENKDNPPSGDAGNTSDATVETGREEKTAHEFGEAPDGGLRAWLVAIGAAFITFASMGFANSFGVFQEYYMTHQLRGRSADTIAWIGSLTAFFQFFAGAIGGPLFDRYGAWLIRPATILCVFATMMVSLCDEYWQFILAQGLLLGLTMGFMQFPAFAAVAQFFDKKRAAALGLAVAGSSVGGVVFPIALSKMLNSSSLGFGWSVRIIAFVMLPTLGFSCFTVRARLPPRPTNFFIATAFKQVDFILLVAALLFMFLGMMTPLFFIPTYAVTKGMDATLASYLLAILNAASTFGRIIPGIMADKFGRTNILALGGISTGVVILCLTKAESTAALVVYSVFFGFVSGTIISGGSAALTGCVKDPRDIGTYMGTGLSISSIAVLIGPPINGRLEHVYGGFFEVSIFSGVMCLVGGLIAFVSKVGTSHGILGRT</sequence>
<feature type="transmembrane region" description="Helical" evidence="4">
    <location>
        <begin position="312"/>
        <end position="330"/>
    </location>
</feature>
<feature type="compositionally biased region" description="Basic and acidic residues" evidence="3">
    <location>
        <begin position="25"/>
        <end position="36"/>
    </location>
</feature>
<name>A0AA38VFQ7_9PEZI</name>
<feature type="domain" description="Major facilitator superfamily (MFS) profile" evidence="5">
    <location>
        <begin position="45"/>
        <end position="426"/>
    </location>
</feature>
<feature type="transmembrane region" description="Helical" evidence="4">
    <location>
        <begin position="86"/>
        <end position="104"/>
    </location>
</feature>
<dbReference type="InterPro" id="IPR011701">
    <property type="entry name" value="MFS"/>
</dbReference>
<proteinExistence type="inferred from homology"/>
<dbReference type="GO" id="GO:0022857">
    <property type="term" value="F:transmembrane transporter activity"/>
    <property type="evidence" value="ECO:0007669"/>
    <property type="project" value="InterPro"/>
</dbReference>
<dbReference type="InterPro" id="IPR020846">
    <property type="entry name" value="MFS_dom"/>
</dbReference>
<feature type="transmembrane region" description="Helical" evidence="4">
    <location>
        <begin position="136"/>
        <end position="159"/>
    </location>
</feature>
<gene>
    <name evidence="6" type="ORF">NKR23_g4721</name>
</gene>
<protein>
    <submittedName>
        <fullName evidence="6">MFS general substrate transporter</fullName>
    </submittedName>
</protein>
<feature type="transmembrane region" description="Helical" evidence="4">
    <location>
        <begin position="205"/>
        <end position="226"/>
    </location>
</feature>
<comment type="caution">
    <text evidence="6">The sequence shown here is derived from an EMBL/GenBank/DDBJ whole genome shotgun (WGS) entry which is preliminary data.</text>
</comment>
<feature type="transmembrane region" description="Helical" evidence="4">
    <location>
        <begin position="336"/>
        <end position="358"/>
    </location>
</feature>
<evidence type="ECO:0000313" key="6">
    <source>
        <dbReference type="EMBL" id="KAJ9149104.1"/>
    </source>
</evidence>
<organism evidence="6 7">
    <name type="scientific">Pleurostoma richardsiae</name>
    <dbReference type="NCBI Taxonomy" id="41990"/>
    <lineage>
        <taxon>Eukaryota</taxon>
        <taxon>Fungi</taxon>
        <taxon>Dikarya</taxon>
        <taxon>Ascomycota</taxon>
        <taxon>Pezizomycotina</taxon>
        <taxon>Sordariomycetes</taxon>
        <taxon>Sordariomycetidae</taxon>
        <taxon>Calosphaeriales</taxon>
        <taxon>Pleurostomataceae</taxon>
        <taxon>Pleurostoma</taxon>
    </lineage>
</organism>
<evidence type="ECO:0000256" key="2">
    <source>
        <dbReference type="ARBA" id="ARBA00006727"/>
    </source>
</evidence>
<accession>A0AA38VFQ7</accession>
<evidence type="ECO:0000256" key="4">
    <source>
        <dbReference type="SAM" id="Phobius"/>
    </source>
</evidence>
<feature type="transmembrane region" description="Helical" evidence="4">
    <location>
        <begin position="247"/>
        <end position="269"/>
    </location>
</feature>
<dbReference type="PROSITE" id="PS50850">
    <property type="entry name" value="MFS"/>
    <property type="match status" value="1"/>
</dbReference>
<feature type="transmembrane region" description="Helical" evidence="4">
    <location>
        <begin position="111"/>
        <end position="130"/>
    </location>
</feature>
<dbReference type="PANTHER" id="PTHR11360:SF319">
    <property type="entry name" value="MAJOR FACILITATOR SUPERFAMILY (MFS) PROFILE DOMAIN-CONTAINING PROTEIN"/>
    <property type="match status" value="1"/>
</dbReference>
<keyword evidence="4" id="KW-1133">Transmembrane helix</keyword>
<feature type="transmembrane region" description="Helical" evidence="4">
    <location>
        <begin position="395"/>
        <end position="420"/>
    </location>
</feature>
<keyword evidence="4" id="KW-0812">Transmembrane</keyword>
<feature type="transmembrane region" description="Helical" evidence="4">
    <location>
        <begin position="171"/>
        <end position="193"/>
    </location>
</feature>
<feature type="transmembrane region" description="Helical" evidence="4">
    <location>
        <begin position="281"/>
        <end position="300"/>
    </location>
</feature>
<dbReference type="CDD" id="cd17352">
    <property type="entry name" value="MFS_MCT_SLC16"/>
    <property type="match status" value="1"/>
</dbReference>
<dbReference type="PANTHER" id="PTHR11360">
    <property type="entry name" value="MONOCARBOXYLATE TRANSPORTER"/>
    <property type="match status" value="1"/>
</dbReference>
<dbReference type="EMBL" id="JANBVO010000011">
    <property type="protein sequence ID" value="KAJ9149104.1"/>
    <property type="molecule type" value="Genomic_DNA"/>
</dbReference>
<comment type="subcellular location">
    <subcellularLocation>
        <location evidence="1">Membrane</location>
        <topology evidence="1">Multi-pass membrane protein</topology>
    </subcellularLocation>
</comment>
<feature type="transmembrane region" description="Helical" evidence="4">
    <location>
        <begin position="370"/>
        <end position="389"/>
    </location>
</feature>
<dbReference type="Gene3D" id="1.20.1250.20">
    <property type="entry name" value="MFS general substrate transporter like domains"/>
    <property type="match status" value="2"/>
</dbReference>
<evidence type="ECO:0000313" key="7">
    <source>
        <dbReference type="Proteomes" id="UP001174694"/>
    </source>
</evidence>
<evidence type="ECO:0000256" key="3">
    <source>
        <dbReference type="SAM" id="MobiDB-lite"/>
    </source>
</evidence>
<evidence type="ECO:0000256" key="1">
    <source>
        <dbReference type="ARBA" id="ARBA00004141"/>
    </source>
</evidence>
<feature type="transmembrane region" description="Helical" evidence="4">
    <location>
        <begin position="45"/>
        <end position="66"/>
    </location>
</feature>